<evidence type="ECO:0000259" key="13">
    <source>
        <dbReference type="Pfam" id="PF07005"/>
    </source>
</evidence>
<evidence type="ECO:0000256" key="6">
    <source>
        <dbReference type="ARBA" id="ARBA00023277"/>
    </source>
</evidence>
<sequence>MRLGIIADDFTGATDIAGFLVANGLGTIQLNGVPDAAETVTADAVVISLKSRSAPVEQAVAESLAALEWLMARDCEQVFFKYCSTFDSTPQGNIGPVTDALMAAMGETLTVICPALPVNGRTIYQGYLFVGDVPMNESGMRHHPVNPMTDANLMRLMEAQSEGRAGNVPYAVVERGPDAVRAALQELKAAGVRYAVLDALNAEHLKTLGAAVSGMRLVTGGAGLADGICMADTDGLGDPSDAEAAGRPGAGRTILLSGSCSQMTNRQVAAYAAAAPVVRVSVDEAIADTDAYATRLLDEVKAVEGGAYAPLVSATVGPEALAEIQSRLGAQAASAAVEDLFHALTRKLESEGFQTFIVAGGETSGTVSQALEIGGFHIGPRIAPGVPFVRAVDKPISLALKSGNFGQERFFFEAQDLARAAPAREGQ</sequence>
<comment type="function">
    <text evidence="9">Catalyzes the ATP-dependent phosphorylation of 3-oxo-tetronate to 3-oxo-tetronate 4-phosphate.</text>
</comment>
<dbReference type="InterPro" id="IPR050007">
    <property type="entry name" value="OtnK"/>
</dbReference>
<keyword evidence="5" id="KW-0067">ATP-binding</keyword>
<evidence type="ECO:0000313" key="16">
    <source>
        <dbReference type="Proteomes" id="UP000184290"/>
    </source>
</evidence>
<evidence type="ECO:0000256" key="12">
    <source>
        <dbReference type="ARBA" id="ARBA00041377"/>
    </source>
</evidence>
<dbReference type="Pfam" id="PF17042">
    <property type="entry name" value="NBD_C"/>
    <property type="match status" value="1"/>
</dbReference>
<evidence type="ECO:0000256" key="1">
    <source>
        <dbReference type="ARBA" id="ARBA00005715"/>
    </source>
</evidence>
<evidence type="ECO:0000256" key="9">
    <source>
        <dbReference type="ARBA" id="ARBA00037335"/>
    </source>
</evidence>
<dbReference type="RefSeq" id="WP_060603233.1">
    <property type="nucleotide sequence ID" value="NZ_FQZC01000002.1"/>
</dbReference>
<dbReference type="NCBIfam" id="NF043035">
    <property type="entry name" value="OxoTetrKin"/>
    <property type="match status" value="1"/>
</dbReference>
<evidence type="ECO:0000256" key="7">
    <source>
        <dbReference type="ARBA" id="ARBA00035898"/>
    </source>
</evidence>
<feature type="domain" description="Four-carbon acid sugar kinase N-terminal" evidence="13">
    <location>
        <begin position="3"/>
        <end position="227"/>
    </location>
</feature>
<keyword evidence="6" id="KW-0119">Carbohydrate metabolism</keyword>
<dbReference type="InterPro" id="IPR042213">
    <property type="entry name" value="NBD_C_sf"/>
</dbReference>
<evidence type="ECO:0000259" key="14">
    <source>
        <dbReference type="Pfam" id="PF17042"/>
    </source>
</evidence>
<gene>
    <name evidence="15" type="ORF">SAMN02745911_2173</name>
</gene>
<evidence type="ECO:0000256" key="4">
    <source>
        <dbReference type="ARBA" id="ARBA00022777"/>
    </source>
</evidence>
<keyword evidence="4" id="KW-0418">Kinase</keyword>
<dbReference type="Gene3D" id="3.40.50.10840">
    <property type="entry name" value="Putative sugar-binding, N-terminal domain"/>
    <property type="match status" value="1"/>
</dbReference>
<organism evidence="15 16">
    <name type="scientific">Aureimonas altamirensis DSM 21988</name>
    <dbReference type="NCBI Taxonomy" id="1121026"/>
    <lineage>
        <taxon>Bacteria</taxon>
        <taxon>Pseudomonadati</taxon>
        <taxon>Pseudomonadota</taxon>
        <taxon>Alphaproteobacteria</taxon>
        <taxon>Hyphomicrobiales</taxon>
        <taxon>Aurantimonadaceae</taxon>
        <taxon>Aureimonas</taxon>
    </lineage>
</organism>
<feature type="domain" description="Four-carbon acid sugar kinase nucleotide binding" evidence="14">
    <location>
        <begin position="255"/>
        <end position="411"/>
    </location>
</feature>
<comment type="similarity">
    <text evidence="1">Belongs to the four-carbon acid sugar kinase family.</text>
</comment>
<dbReference type="Proteomes" id="UP000184290">
    <property type="component" value="Unassembled WGS sequence"/>
</dbReference>
<dbReference type="Gene3D" id="3.40.980.20">
    <property type="entry name" value="Four-carbon acid sugar kinase, nucleotide binding domain"/>
    <property type="match status" value="1"/>
</dbReference>
<dbReference type="InterPro" id="IPR037051">
    <property type="entry name" value="4-carb_acid_sugar_kinase_N_sf"/>
</dbReference>
<evidence type="ECO:0000313" key="15">
    <source>
        <dbReference type="EMBL" id="SHJ25773.1"/>
    </source>
</evidence>
<dbReference type="Pfam" id="PF07005">
    <property type="entry name" value="SBD_N"/>
    <property type="match status" value="1"/>
</dbReference>
<keyword evidence="3" id="KW-0547">Nucleotide-binding</keyword>
<evidence type="ECO:0000256" key="11">
    <source>
        <dbReference type="ARBA" id="ARBA00039461"/>
    </source>
</evidence>
<proteinExistence type="inferred from homology"/>
<dbReference type="EC" id="2.7.1.217" evidence="10"/>
<keyword evidence="16" id="KW-1185">Reference proteome</keyword>
<evidence type="ECO:0000256" key="2">
    <source>
        <dbReference type="ARBA" id="ARBA00022679"/>
    </source>
</evidence>
<keyword evidence="2" id="KW-0808">Transferase</keyword>
<evidence type="ECO:0000256" key="3">
    <source>
        <dbReference type="ARBA" id="ARBA00022741"/>
    </source>
</evidence>
<evidence type="ECO:0000256" key="10">
    <source>
        <dbReference type="ARBA" id="ARBA00039095"/>
    </source>
</evidence>
<name>A0ABY1IJE8_9HYPH</name>
<dbReference type="InterPro" id="IPR010737">
    <property type="entry name" value="4-carb_acid_sugar_kinase_N"/>
</dbReference>
<comment type="catalytic activity">
    <reaction evidence="8">
        <text>3-dehydro-D-erythronate + ATP = 3-dehydro-4-O-phospho-D-erythronate + ADP + H(+)</text>
        <dbReference type="Rhea" id="RHEA:52556"/>
        <dbReference type="ChEBI" id="CHEBI:15378"/>
        <dbReference type="ChEBI" id="CHEBI:30616"/>
        <dbReference type="ChEBI" id="CHEBI:57958"/>
        <dbReference type="ChEBI" id="CHEBI:136593"/>
        <dbReference type="ChEBI" id="CHEBI:456216"/>
        <dbReference type="EC" id="2.7.1.217"/>
    </reaction>
</comment>
<protein>
    <recommendedName>
        <fullName evidence="11">3-oxo-tetronate kinase</fullName>
        <ecNumber evidence="10">2.7.1.217</ecNumber>
    </recommendedName>
    <alternativeName>
        <fullName evidence="12">3-dehydrotetronate 4-kinase</fullName>
    </alternativeName>
</protein>
<comment type="catalytic activity">
    <reaction evidence="7">
        <text>3-dehydro-L-erythronate + ATP = 3-dehydro-4-O-phospho-L-erythronate + ADP + H(+)</text>
        <dbReference type="Rhea" id="RHEA:52552"/>
        <dbReference type="ChEBI" id="CHEBI:15378"/>
        <dbReference type="ChEBI" id="CHEBI:30616"/>
        <dbReference type="ChEBI" id="CHEBI:136592"/>
        <dbReference type="ChEBI" id="CHEBI:136670"/>
        <dbReference type="ChEBI" id="CHEBI:456216"/>
        <dbReference type="EC" id="2.7.1.217"/>
    </reaction>
</comment>
<evidence type="ECO:0000256" key="5">
    <source>
        <dbReference type="ARBA" id="ARBA00022840"/>
    </source>
</evidence>
<dbReference type="EMBL" id="FQZC01000002">
    <property type="protein sequence ID" value="SHJ25773.1"/>
    <property type="molecule type" value="Genomic_DNA"/>
</dbReference>
<dbReference type="SUPFAM" id="SSF142764">
    <property type="entry name" value="YgbK-like"/>
    <property type="match status" value="1"/>
</dbReference>
<evidence type="ECO:0000256" key="8">
    <source>
        <dbReference type="ARBA" id="ARBA00036346"/>
    </source>
</evidence>
<reference evidence="15 16" key="1">
    <citation type="submission" date="2016-11" db="EMBL/GenBank/DDBJ databases">
        <authorList>
            <person name="Varghese N."/>
            <person name="Submissions S."/>
        </authorList>
    </citation>
    <scope>NUCLEOTIDE SEQUENCE [LARGE SCALE GENOMIC DNA]</scope>
    <source>
        <strain evidence="15 16">DSM 21988</strain>
    </source>
</reference>
<accession>A0ABY1IJE8</accession>
<comment type="caution">
    <text evidence="15">The sequence shown here is derived from an EMBL/GenBank/DDBJ whole genome shotgun (WGS) entry which is preliminary data.</text>
</comment>
<dbReference type="InterPro" id="IPR031475">
    <property type="entry name" value="NBD_C"/>
</dbReference>